<dbReference type="SUPFAM" id="SSF53474">
    <property type="entry name" value="alpha/beta-Hydrolases"/>
    <property type="match status" value="1"/>
</dbReference>
<dbReference type="InterPro" id="IPR029058">
    <property type="entry name" value="AB_hydrolase_fold"/>
</dbReference>
<protein>
    <submittedName>
        <fullName evidence="2">Esterase, PHB depolymerase family</fullName>
    </submittedName>
</protein>
<dbReference type="AlphaFoldDB" id="A0A1P8WDL0"/>
<dbReference type="OrthoDB" id="1955879at2"/>
<accession>A0A1P8WDL0</accession>
<dbReference type="RefSeq" id="WP_077023776.1">
    <property type="nucleotide sequence ID" value="NZ_CP017641.1"/>
</dbReference>
<evidence type="ECO:0000256" key="1">
    <source>
        <dbReference type="ARBA" id="ARBA00022729"/>
    </source>
</evidence>
<gene>
    <name evidence="2" type="ORF">Fuma_01721</name>
</gene>
<organism evidence="2 3">
    <name type="scientific">Fuerstiella marisgermanici</name>
    <dbReference type="NCBI Taxonomy" id="1891926"/>
    <lineage>
        <taxon>Bacteria</taxon>
        <taxon>Pseudomonadati</taxon>
        <taxon>Planctomycetota</taxon>
        <taxon>Planctomycetia</taxon>
        <taxon>Planctomycetales</taxon>
        <taxon>Planctomycetaceae</taxon>
        <taxon>Fuerstiella</taxon>
    </lineage>
</organism>
<dbReference type="PANTHER" id="PTHR43037">
    <property type="entry name" value="UNNAMED PRODUCT-RELATED"/>
    <property type="match status" value="1"/>
</dbReference>
<keyword evidence="3" id="KW-1185">Reference proteome</keyword>
<keyword evidence="1" id="KW-0732">Signal</keyword>
<dbReference type="PANTHER" id="PTHR43037:SF1">
    <property type="entry name" value="BLL1128 PROTEIN"/>
    <property type="match status" value="1"/>
</dbReference>
<evidence type="ECO:0000313" key="3">
    <source>
        <dbReference type="Proteomes" id="UP000187735"/>
    </source>
</evidence>
<dbReference type="STRING" id="1891926.Fuma_01721"/>
<proteinExistence type="predicted"/>
<dbReference type="Gene3D" id="3.40.50.1820">
    <property type="entry name" value="alpha/beta hydrolase"/>
    <property type="match status" value="1"/>
</dbReference>
<evidence type="ECO:0000313" key="2">
    <source>
        <dbReference type="EMBL" id="APZ92117.1"/>
    </source>
</evidence>
<name>A0A1P8WDL0_9PLAN</name>
<sequence length="818" mass="90932">MAAKISMIEPRRPQKLAAKAWLPQSVADARPQTAVLLGLLLSLALPMGHSRTIAQPPDDVTPGSVLLDNGLILRGLCTSGATLSGDPRPVASLSLKKIDQSFRAYYVANRMSGPIVPDNAAIPAADFRIMQKFDGRKPLVYAIGLHEKNPFQPDGRSFVELTFAEGRTLKIDVGIVGLNSLSAQVRGLTHDWVYGVSLASIPDGTLYSGLGQPGVITHVKGFDDGETQLNLAQMLMQADKFDASRRLLDDIALQFPDLKKRCERSIEIWNDKAGDKIVAELQRMKTVGKDSTAERYAREWPDPKLDPVVRVRARQFIQQMDEENRRLQIVSMSLDKLLGDVDDKTLRRDATQMCTELKRELDANSLPRLAAYELVWQDEGLSAEAKIALAATGWLLGADNAIDEFADAFGLFQIRYLLADYMKTGDSESRARDDLREKMQQAEGYSVQRMAMLLRHLPSDGSIKPQAGAWDDARLFTTEGSDTETGCLGQIPSEYADTREYPLLIAIPYGSSGLKATLQLWKDYANRHGYVLAVPDLLPPTDPGYAATATQHAQMLGLIRRLKQGLSIDSDRVFIAGHGVGADAAMDIATAHPDLFAGVIPISGLGRKHLLWTIQNSSNLPWYVIVGTRQPHYPTRMIPLLNRMLSRIHARGRLEYCNAMVVSYPERGVESYAEEFPQLFEWMAVQKRSAPSDWIDATTVRSTDLSWGWIGMDSIEPRFTSLDEPLSPDDRPESEGHVQAEINQKANAIRIRSLPGNGFVRLSPDIPELDLAKTVVVIRSGNRPQQIDYQPSLLDLLEDFRERRDRSRFYFMKVAIGG</sequence>
<dbReference type="InterPro" id="IPR050955">
    <property type="entry name" value="Plant_Biomass_Hydrol_Est"/>
</dbReference>
<dbReference type="KEGG" id="fmr:Fuma_01721"/>
<dbReference type="EMBL" id="CP017641">
    <property type="protein sequence ID" value="APZ92117.1"/>
    <property type="molecule type" value="Genomic_DNA"/>
</dbReference>
<reference evidence="2 3" key="1">
    <citation type="journal article" date="2016" name="Front. Microbiol.">
        <title>Fuerstia marisgermanicae gen. nov., sp. nov., an Unusual Member of the Phylum Planctomycetes from the German Wadden Sea.</title>
        <authorList>
            <person name="Kohn T."/>
            <person name="Heuer A."/>
            <person name="Jogler M."/>
            <person name="Vollmers J."/>
            <person name="Boedeker C."/>
            <person name="Bunk B."/>
            <person name="Rast P."/>
            <person name="Borchert D."/>
            <person name="Glockner I."/>
            <person name="Freese H.M."/>
            <person name="Klenk H.P."/>
            <person name="Overmann J."/>
            <person name="Kaster A.K."/>
            <person name="Rohde M."/>
            <person name="Wiegand S."/>
            <person name="Jogler C."/>
        </authorList>
    </citation>
    <scope>NUCLEOTIDE SEQUENCE [LARGE SCALE GENOMIC DNA]</scope>
    <source>
        <strain evidence="2 3">NH11</strain>
    </source>
</reference>
<dbReference type="Proteomes" id="UP000187735">
    <property type="component" value="Chromosome"/>
</dbReference>